<dbReference type="RefSeq" id="WP_308456073.1">
    <property type="nucleotide sequence ID" value="NZ_JAJEQM010000005.1"/>
</dbReference>
<sequence length="133" mass="16098">MTLVDIMRKYKIDKVGYGMQPKKNIDFSKVFKAKYIDVYAFYYDNEEFPYEYTCIDVEGMGYGWLWCANKIRRHFKFLQRKAVIQKAMFYIDNIKNDCNVLTYERDGANYLGFMYSPELYVQIRTSNKELHYD</sequence>
<dbReference type="Proteomes" id="UP001198242">
    <property type="component" value="Unassembled WGS sequence"/>
</dbReference>
<dbReference type="AlphaFoldDB" id="A0AAE3DX95"/>
<accession>A0AAE3DX95</accession>
<name>A0AAE3DX95_9FIRM</name>
<proteinExistence type="predicted"/>
<keyword evidence="2" id="KW-1185">Reference proteome</keyword>
<evidence type="ECO:0000313" key="1">
    <source>
        <dbReference type="EMBL" id="MCC2210046.1"/>
    </source>
</evidence>
<organism evidence="1 2">
    <name type="scientific">Hominilimicola fabiformis</name>
    <dbReference type="NCBI Taxonomy" id="2885356"/>
    <lineage>
        <taxon>Bacteria</taxon>
        <taxon>Bacillati</taxon>
        <taxon>Bacillota</taxon>
        <taxon>Clostridia</taxon>
        <taxon>Eubacteriales</taxon>
        <taxon>Oscillospiraceae</taxon>
        <taxon>Hominilimicola</taxon>
    </lineage>
</organism>
<reference evidence="1 2" key="1">
    <citation type="submission" date="2021-10" db="EMBL/GenBank/DDBJ databases">
        <title>Anaerobic single-cell dispensing facilitates the cultivation of human gut bacteria.</title>
        <authorList>
            <person name="Afrizal A."/>
        </authorList>
    </citation>
    <scope>NUCLEOTIDE SEQUENCE [LARGE SCALE GENOMIC DNA]</scope>
    <source>
        <strain evidence="1 2">CLA-AA-H232</strain>
    </source>
</reference>
<comment type="caution">
    <text evidence="1">The sequence shown here is derived from an EMBL/GenBank/DDBJ whole genome shotgun (WGS) entry which is preliminary data.</text>
</comment>
<protein>
    <submittedName>
        <fullName evidence="1">Uncharacterized protein</fullName>
    </submittedName>
</protein>
<evidence type="ECO:0000313" key="2">
    <source>
        <dbReference type="Proteomes" id="UP001198242"/>
    </source>
</evidence>
<dbReference type="EMBL" id="JAJEQM010000005">
    <property type="protein sequence ID" value="MCC2210046.1"/>
    <property type="molecule type" value="Genomic_DNA"/>
</dbReference>
<gene>
    <name evidence="1" type="ORF">LKE05_04465</name>
</gene>